<feature type="compositionally biased region" description="Polar residues" evidence="1">
    <location>
        <begin position="168"/>
        <end position="184"/>
    </location>
</feature>
<protein>
    <submittedName>
        <fullName evidence="2">Uncharacterized protein</fullName>
    </submittedName>
</protein>
<feature type="region of interest" description="Disordered" evidence="1">
    <location>
        <begin position="1"/>
        <end position="133"/>
    </location>
</feature>
<keyword evidence="3" id="KW-1185">Reference proteome</keyword>
<sequence>MEENAAHPAEESEVVQQAPQIVQSPTRADASVVVETVGVDPEPTGEEVAESETASEAEDEEMHEAAEVRVEAAPESGLEGEAQPEVQPQPTATEVQSPRTKVEGVPPPQNDEQVNDEAEAAQSTPPQVTQSPWVKEANVVPGASGTPIPLPIPSAKLVVAREAPDEAVSQSPNVLPTTEATTHLQPPCDDDIDMCNSQLYPPHPSTPETKHSSLPTPDFTLSVKSFKDFMTPSPQKPAPKRRRISTSTSTGADDHLPSTQALLDAAISNPWTRPPTIKKPNKPKRSLKQQQQHEEQQPRPKKRVSWADAAADNAPSPLPSSTPTNTTTAITTTTTNPRKRPRTTSPPPSILLSTPQQLPGTSEKFGKHFAAVAAGGRGRRVVTTTTTTPLRQQQQYPKSGRVGLLPSASQQVCGSPGVEAMAEAFLRGDSHLPRQQQQRRQQQGGDGVEGVGVDVTMGATLGGDGVGGGGGEVVGQGVELGLEVEEGMEEGQREVEGGVEREQSDDGDDDEGEETYGTQEEVVLGEDLPVDEVSAVMENLDDFLGGNWDVDADLAKARAEQERESRGSGFSFAGSSGLMDIGVWD</sequence>
<accession>A0AAD4EQF6</accession>
<evidence type="ECO:0000313" key="2">
    <source>
        <dbReference type="EMBL" id="KAG7285554.1"/>
    </source>
</evidence>
<feature type="region of interest" description="Disordered" evidence="1">
    <location>
        <begin position="487"/>
        <end position="519"/>
    </location>
</feature>
<gene>
    <name evidence="2" type="ORF">NEMBOFW57_010183</name>
</gene>
<reference evidence="2" key="1">
    <citation type="submission" date="2023-02" db="EMBL/GenBank/DDBJ databases">
        <authorList>
            <person name="Palmer J.M."/>
        </authorList>
    </citation>
    <scope>NUCLEOTIDE SEQUENCE</scope>
    <source>
        <strain evidence="2">FW57</strain>
    </source>
</reference>
<feature type="region of interest" description="Disordered" evidence="1">
    <location>
        <begin position="163"/>
        <end position="412"/>
    </location>
</feature>
<feature type="compositionally biased region" description="Polar residues" evidence="1">
    <location>
        <begin position="14"/>
        <end position="26"/>
    </location>
</feature>
<proteinExistence type="predicted"/>
<evidence type="ECO:0000313" key="3">
    <source>
        <dbReference type="Proteomes" id="UP001197093"/>
    </source>
</evidence>
<comment type="caution">
    <text evidence="2">The sequence shown here is derived from an EMBL/GenBank/DDBJ whole genome shotgun (WGS) entry which is preliminary data.</text>
</comment>
<dbReference type="Proteomes" id="UP001197093">
    <property type="component" value="Unassembled WGS sequence"/>
</dbReference>
<evidence type="ECO:0000256" key="1">
    <source>
        <dbReference type="SAM" id="MobiDB-lite"/>
    </source>
</evidence>
<organism evidence="2 3">
    <name type="scientific">Staphylotrichum longicolle</name>
    <dbReference type="NCBI Taxonomy" id="669026"/>
    <lineage>
        <taxon>Eukaryota</taxon>
        <taxon>Fungi</taxon>
        <taxon>Dikarya</taxon>
        <taxon>Ascomycota</taxon>
        <taxon>Pezizomycotina</taxon>
        <taxon>Sordariomycetes</taxon>
        <taxon>Sordariomycetidae</taxon>
        <taxon>Sordariales</taxon>
        <taxon>Chaetomiaceae</taxon>
        <taxon>Staphylotrichum</taxon>
    </lineage>
</organism>
<name>A0AAD4EQF6_9PEZI</name>
<dbReference type="AlphaFoldDB" id="A0AAD4EQF6"/>
<feature type="compositionally biased region" description="Basic and acidic residues" evidence="1">
    <location>
        <begin position="490"/>
        <end position="504"/>
    </location>
</feature>
<feature type="compositionally biased region" description="Basic and acidic residues" evidence="1">
    <location>
        <begin position="63"/>
        <end position="72"/>
    </location>
</feature>
<feature type="compositionally biased region" description="Low complexity" evidence="1">
    <location>
        <begin position="313"/>
        <end position="336"/>
    </location>
</feature>
<feature type="compositionally biased region" description="Basic and acidic residues" evidence="1">
    <location>
        <begin position="1"/>
        <end position="10"/>
    </location>
</feature>
<feature type="compositionally biased region" description="Polar residues" evidence="1">
    <location>
        <begin position="86"/>
        <end position="99"/>
    </location>
</feature>
<dbReference type="EMBL" id="JAHCVI010000005">
    <property type="protein sequence ID" value="KAG7285554.1"/>
    <property type="molecule type" value="Genomic_DNA"/>
</dbReference>
<feature type="compositionally biased region" description="Polar residues" evidence="1">
    <location>
        <begin position="121"/>
        <end position="132"/>
    </location>
</feature>
<feature type="compositionally biased region" description="Acidic residues" evidence="1">
    <location>
        <begin position="505"/>
        <end position="514"/>
    </location>
</feature>
<feature type="compositionally biased region" description="Low complexity" evidence="1">
    <location>
        <begin position="434"/>
        <end position="443"/>
    </location>
</feature>
<feature type="compositionally biased region" description="Acidic residues" evidence="1">
    <location>
        <begin position="43"/>
        <end position="62"/>
    </location>
</feature>
<feature type="region of interest" description="Disordered" evidence="1">
    <location>
        <begin position="432"/>
        <end position="451"/>
    </location>
</feature>
<feature type="compositionally biased region" description="Polar residues" evidence="1">
    <location>
        <begin position="245"/>
        <end position="261"/>
    </location>
</feature>